<evidence type="ECO:0000313" key="6">
    <source>
        <dbReference type="Proteomes" id="UP000786811"/>
    </source>
</evidence>
<dbReference type="Proteomes" id="UP000786811">
    <property type="component" value="Unassembled WGS sequence"/>
</dbReference>
<feature type="non-terminal residue" evidence="5">
    <location>
        <position position="1"/>
    </location>
</feature>
<feature type="repeat" description="ARM" evidence="3">
    <location>
        <begin position="448"/>
        <end position="482"/>
    </location>
</feature>
<dbReference type="InterPro" id="IPR000225">
    <property type="entry name" value="Armadillo"/>
</dbReference>
<evidence type="ECO:0000256" key="2">
    <source>
        <dbReference type="ARBA" id="ARBA00022687"/>
    </source>
</evidence>
<feature type="repeat" description="ARM" evidence="3">
    <location>
        <begin position="206"/>
        <end position="243"/>
    </location>
</feature>
<dbReference type="InterPro" id="IPR041257">
    <property type="entry name" value="APC_rep"/>
</dbReference>
<reference evidence="5" key="1">
    <citation type="submission" date="2021-04" db="EMBL/GenBank/DDBJ databases">
        <authorList>
            <person name="Chebbi M.A.C M."/>
        </authorList>
    </citation>
    <scope>NUCLEOTIDE SEQUENCE</scope>
</reference>
<dbReference type="GO" id="GO:0016055">
    <property type="term" value="P:Wnt signaling pathway"/>
    <property type="evidence" value="ECO:0007669"/>
    <property type="project" value="UniProtKB-KW"/>
</dbReference>
<dbReference type="GO" id="GO:0007026">
    <property type="term" value="P:negative regulation of microtubule depolymerization"/>
    <property type="evidence" value="ECO:0007669"/>
    <property type="project" value="TreeGrafter"/>
</dbReference>
<evidence type="ECO:0000256" key="4">
    <source>
        <dbReference type="SAM" id="MobiDB-lite"/>
    </source>
</evidence>
<feature type="region of interest" description="Disordered" evidence="4">
    <location>
        <begin position="657"/>
        <end position="677"/>
    </location>
</feature>
<feature type="compositionally biased region" description="Polar residues" evidence="4">
    <location>
        <begin position="1699"/>
        <end position="1727"/>
    </location>
</feature>
<accession>A0A8J2EMH5</accession>
<feature type="compositionally biased region" description="Polar residues" evidence="4">
    <location>
        <begin position="1766"/>
        <end position="1778"/>
    </location>
</feature>
<dbReference type="GO" id="GO:0001708">
    <property type="term" value="P:cell fate specification"/>
    <property type="evidence" value="ECO:0007669"/>
    <property type="project" value="TreeGrafter"/>
</dbReference>
<dbReference type="GO" id="GO:0007399">
    <property type="term" value="P:nervous system development"/>
    <property type="evidence" value="ECO:0007669"/>
    <property type="project" value="TreeGrafter"/>
</dbReference>
<feature type="region of interest" description="Disordered" evidence="4">
    <location>
        <begin position="1812"/>
        <end position="1836"/>
    </location>
</feature>
<proteinExistence type="inferred from homology"/>
<dbReference type="GO" id="GO:0016342">
    <property type="term" value="C:catenin complex"/>
    <property type="evidence" value="ECO:0007669"/>
    <property type="project" value="TreeGrafter"/>
</dbReference>
<gene>
    <name evidence="5" type="ORF">HICCMSTLAB_LOCUS771</name>
</gene>
<dbReference type="GO" id="GO:0005881">
    <property type="term" value="C:cytoplasmic microtubule"/>
    <property type="evidence" value="ECO:0007669"/>
    <property type="project" value="TreeGrafter"/>
</dbReference>
<feature type="region of interest" description="Disordered" evidence="4">
    <location>
        <begin position="1763"/>
        <end position="1800"/>
    </location>
</feature>
<evidence type="ECO:0000313" key="5">
    <source>
        <dbReference type="EMBL" id="CAG5073999.1"/>
    </source>
</evidence>
<dbReference type="Gene3D" id="1.25.10.10">
    <property type="entry name" value="Leucine-rich Repeat Variant"/>
    <property type="match status" value="1"/>
</dbReference>
<dbReference type="GO" id="GO:0007389">
    <property type="term" value="P:pattern specification process"/>
    <property type="evidence" value="ECO:0007669"/>
    <property type="project" value="TreeGrafter"/>
</dbReference>
<dbReference type="GO" id="GO:0008013">
    <property type="term" value="F:beta-catenin binding"/>
    <property type="evidence" value="ECO:0007669"/>
    <property type="project" value="InterPro"/>
</dbReference>
<dbReference type="OrthoDB" id="5918429at2759"/>
<dbReference type="PROSITE" id="PS50176">
    <property type="entry name" value="ARM_REPEAT"/>
    <property type="match status" value="3"/>
</dbReference>
<dbReference type="GO" id="GO:0016477">
    <property type="term" value="P:cell migration"/>
    <property type="evidence" value="ECO:0007669"/>
    <property type="project" value="TreeGrafter"/>
</dbReference>
<evidence type="ECO:0000256" key="1">
    <source>
        <dbReference type="ARBA" id="ARBA00009051"/>
    </source>
</evidence>
<dbReference type="InterPro" id="IPR011989">
    <property type="entry name" value="ARM-like"/>
</dbReference>
<comment type="caution">
    <text evidence="5">The sequence shown here is derived from an EMBL/GenBank/DDBJ whole genome shotgun (WGS) entry which is preliminary data.</text>
</comment>
<dbReference type="InterPro" id="IPR016024">
    <property type="entry name" value="ARM-type_fold"/>
</dbReference>
<comment type="similarity">
    <text evidence="1">Belongs to the adenomatous polyposis coli (APC) family.</text>
</comment>
<organism evidence="5 6">
    <name type="scientific">Cotesia congregata</name>
    <name type="common">Parasitoid wasp</name>
    <name type="synonym">Apanteles congregatus</name>
    <dbReference type="NCBI Taxonomy" id="51543"/>
    <lineage>
        <taxon>Eukaryota</taxon>
        <taxon>Metazoa</taxon>
        <taxon>Ecdysozoa</taxon>
        <taxon>Arthropoda</taxon>
        <taxon>Hexapoda</taxon>
        <taxon>Insecta</taxon>
        <taxon>Pterygota</taxon>
        <taxon>Neoptera</taxon>
        <taxon>Endopterygota</taxon>
        <taxon>Hymenoptera</taxon>
        <taxon>Apocrita</taxon>
        <taxon>Ichneumonoidea</taxon>
        <taxon>Braconidae</taxon>
        <taxon>Microgastrinae</taxon>
        <taxon>Cotesia</taxon>
    </lineage>
</organism>
<feature type="region of interest" description="Disordered" evidence="4">
    <location>
        <begin position="2094"/>
        <end position="2115"/>
    </location>
</feature>
<name>A0A8J2EMH5_COTCN</name>
<dbReference type="PANTHER" id="PTHR12607:SF12">
    <property type="entry name" value="APC-LIKE, ISOFORM A-RELATED"/>
    <property type="match status" value="1"/>
</dbReference>
<dbReference type="SMART" id="SM00185">
    <property type="entry name" value="ARM"/>
    <property type="match status" value="7"/>
</dbReference>
<protein>
    <submittedName>
        <fullName evidence="5">Similar to Apc: Adenomatous polyposis coli protein (Rattus norvegicus)</fullName>
    </submittedName>
</protein>
<sequence>LKLTRQDPVLVNHVKSYLVLVVFCHTFSQPYVIHLISYQIFLTLCSEKDIKFVLRLFNNVMESIKKLNQQKCGVQSSELYARTNKCYDEDRSIEEDTEANISADGYGLSPPCEWPIKRNTWIHQRIGFSDQHSIPRSHNEMSSTINSLRSSSSKDLQGHKRLGAKVDVVYSLLGMLGSTEGRDDMSSTLLAMSNSIDSCLVMRQSGCLPLLIQLIHTPGQDQEIRERASRALHNVVLARSDEKIGRREIRVLRLLEQVRDYCQMLRACLETERPPDDLERHPGPTIAALMKLSFDEAHRHAMCQLGGLHAVAELIEMDHAAHGTDSDDQSCITLRRYAGMALTNLTFGDGNNKALLCSFKEFMKALVSQLCSLSDDLRQVTASVLRNLSWRADSNSKQILREVGAVTGLMKASMEGRKESTLKSILSALWNLSAHCSTNKVDICAVEGALAFLVDMLSYKAPSKTLSIVENAGGILRNVSSHIAVRDDYRAIIRERGCLQVLLRQLRSPSLTVVSNACGALWNLSARCPYDQRLLWDLGAVPMLRSLVHSKHKMISMGSSAALKNLLSARPCGSNLVHLDSTARGLGLPSLPSLVARRQRALEQEIDQNLSETCDNIEPSSSPTNKDEKFSFKVESNFDVTCLTRTYHKNHAEVSVGNQVPRSESKESVRSITSTHSDTVFEKAHRHIDLPDFNKKNQSSSLHSTINPHNQDVYQLNKTLLEKKSLRFKNSFGEKFTEDNLNAITSTISWATAASQESSLLRSNIENKLSPTDSIKSSISPSDTSKFNEAGFVKPLLSPVSNDKNLFGDYAETDLDEPTNYSLRYAERNSDDEKLTTEYFAGSEQDDTVKTYYTEGTPRGTSLNSSQSDLQCDKMKLSDRLPVSKNKNEYLFRSSLKKPEASIFAGISSSDNFNKLGEVKYKTKQRIYPYIEKVNCTEQVNITKNCNIIDNEPKIINDRQLKERELKVIKNVESESLTGSIASDGDDDDDDDDLLAACIHIGMQNNRHGQSIRRNSLEKTLQRDNNLIRYQTTSALDQVESSDDKSDNFIKINFSNTDDVCKESNTCSLEENFYHSFNSSKSDILLNDSKKKKEEMKMIKDESANEISSTSYKTVLTVKYSKEEINNQHLFKDQDEEYRRQRDPDAMIASLDRLTATLVQQTEAIREKDSIVMKQSNQSDTWNEESPNELSFPTISISIPLVGSYDSDCVQEDCPTQLETLAENTETEQSMTTSRIIELEAFKLAEVVSNQFNDELTYDIDDVKPPSVMDSFVSLTSSYLATDSLNCNSTSLPPTLFNSRVPDRKKSLPIGVVAKRALGQEYNHTGSLESLLNNCSIKNVSQLENIKPPSIMDELLDSGEMDNSIISVASIMSEAVDVKAQDSSLINKFILEKKYSGNNATNSLSEFLDNINPPSLFNEITDIDDTTLDANTDTMCSDTLCNEYQIIPGEFEPEQLNNKLEDGNDTDEAATPISTEYSCSSTESTPKRQVKNILTPKQKRQLAKERYKTYTIAPESVKKDLGKFKLTPRQRRQDDPGRFQTQVVGNLPTEIPASCSSGIPMFKNIDGSRTYKKNKGNKECQGEKNSNIPQLFNKPNKIDNYAAEAIEAIENFDIKGRNIVSNLNGGQNNQDEDDDLNEYNVNDLEINEFDHNKNELSPTEEILKKPRIVKPRDTSGNSEEKSEPVSPKGIRGRRKALYSSPNTRKTTPQSSPVKQINISGIARSNTSPIVRATRATTLRKNTSSSDNNQLKLGALQKVTKTIGLNKKSSIPQRKSSGSYKRHSTPSESTVGKKDQEEMPKTLERQGTFTKDEPEMENAPTVAIASPSKSKIAKPMRNLSSSNIKTKAVGKNSQYKVTQGVTEKIGSPKIPIKRFSGTEFKNPIEGTYSNVLNIKKPVNSEQRVSYNANIASQNSPEISDKKLVKETASKIANLWKKVEKSQNKQQKPDSRQWITAASNSTDTEKIINNLSTKRLFRSSTFEGMPKDKPDNFKSKIRKPSIHASETQEPIYRNSLDLTGVNTISEVSSKIPLKFTDTKINEKITPVVLRKKDNSSNTDPAKRVSRLGSFITVDSTETQIPEVYLEKTIHTLPSSVVSPVESTQGSNNKIQEQKTTT</sequence>
<dbReference type="InterPro" id="IPR026818">
    <property type="entry name" value="Apc_fam"/>
</dbReference>
<dbReference type="GO" id="GO:0090090">
    <property type="term" value="P:negative regulation of canonical Wnt signaling pathway"/>
    <property type="evidence" value="ECO:0007669"/>
    <property type="project" value="TreeGrafter"/>
</dbReference>
<dbReference type="PANTHER" id="PTHR12607">
    <property type="entry name" value="ADENOMATOUS POLYPOSIS COLI PROTEIN FAMILY"/>
    <property type="match status" value="1"/>
</dbReference>
<dbReference type="FunFam" id="1.25.10.10:FF:000305">
    <property type="entry name" value="Adenomatous polyposis coli"/>
    <property type="match status" value="1"/>
</dbReference>
<dbReference type="SUPFAM" id="SSF48371">
    <property type="entry name" value="ARM repeat"/>
    <property type="match status" value="1"/>
</dbReference>
<dbReference type="Pfam" id="PF18797">
    <property type="entry name" value="APC_rep"/>
    <property type="match status" value="1"/>
</dbReference>
<feature type="compositionally biased region" description="Basic and acidic residues" evidence="4">
    <location>
        <begin position="1670"/>
        <end position="1683"/>
    </location>
</feature>
<feature type="compositionally biased region" description="Basic and acidic residues" evidence="4">
    <location>
        <begin position="1790"/>
        <end position="1800"/>
    </location>
</feature>
<dbReference type="EMBL" id="CAJNRD030001114">
    <property type="protein sequence ID" value="CAG5073999.1"/>
    <property type="molecule type" value="Genomic_DNA"/>
</dbReference>
<keyword evidence="6" id="KW-1185">Reference proteome</keyword>
<feature type="region of interest" description="Disordered" evidence="4">
    <location>
        <begin position="1649"/>
        <end position="1727"/>
    </location>
</feature>
<keyword evidence="2" id="KW-0879">Wnt signaling pathway</keyword>
<feature type="repeat" description="ARM" evidence="3">
    <location>
        <begin position="497"/>
        <end position="525"/>
    </location>
</feature>
<evidence type="ECO:0000256" key="3">
    <source>
        <dbReference type="PROSITE-ProRule" id="PRU00259"/>
    </source>
</evidence>
<dbReference type="GO" id="GO:0008017">
    <property type="term" value="F:microtubule binding"/>
    <property type="evidence" value="ECO:0007669"/>
    <property type="project" value="TreeGrafter"/>
</dbReference>
<dbReference type="Pfam" id="PF00514">
    <property type="entry name" value="Arm"/>
    <property type="match status" value="1"/>
</dbReference>
<dbReference type="GO" id="GO:0030877">
    <property type="term" value="C:beta-catenin destruction complex"/>
    <property type="evidence" value="ECO:0007669"/>
    <property type="project" value="TreeGrafter"/>
</dbReference>